<dbReference type="OrthoDB" id="9861749at2"/>
<dbReference type="EMBL" id="FRAI01000005">
    <property type="protein sequence ID" value="SHJ67896.1"/>
    <property type="molecule type" value="Genomic_DNA"/>
</dbReference>
<name>A0A1M6L9M9_9FIRM</name>
<evidence type="ECO:0000313" key="1">
    <source>
        <dbReference type="EMBL" id="SHJ67896.1"/>
    </source>
</evidence>
<dbReference type="Proteomes" id="UP000243547">
    <property type="component" value="Unassembled WGS sequence"/>
</dbReference>
<protein>
    <submittedName>
        <fullName evidence="1">Uncharacterized protein</fullName>
    </submittedName>
</protein>
<dbReference type="RefSeq" id="WP_072905836.1">
    <property type="nucleotide sequence ID" value="NZ_FRAI01000005.1"/>
</dbReference>
<organism evidence="1 2">
    <name type="scientific">Anaerobranca californiensis DSM 14826</name>
    <dbReference type="NCBI Taxonomy" id="1120989"/>
    <lineage>
        <taxon>Bacteria</taxon>
        <taxon>Bacillati</taxon>
        <taxon>Bacillota</taxon>
        <taxon>Clostridia</taxon>
        <taxon>Eubacteriales</taxon>
        <taxon>Proteinivoracaceae</taxon>
        <taxon>Anaerobranca</taxon>
    </lineage>
</organism>
<dbReference type="STRING" id="1120989.SAMN02745227_00427"/>
<gene>
    <name evidence="1" type="ORF">SAMN02745227_00427</name>
</gene>
<evidence type="ECO:0000313" key="2">
    <source>
        <dbReference type="Proteomes" id="UP000243547"/>
    </source>
</evidence>
<dbReference type="AlphaFoldDB" id="A0A1M6L9M9"/>
<accession>A0A1M6L9M9</accession>
<sequence length="146" mass="17037">MNKKIVITVLVLSIFVVGLGFVSAQETEEGTRFFNRRNLNLRFGMKEGQCTNLLDDQERLEKIAELKGMTVEELQEFLAEKREKMENGENLQMRRMKGFRGRIGNGQIINRLLEDEELLKEFAEKKGVSVEELKEWLEKAPFLNRN</sequence>
<proteinExistence type="predicted"/>
<keyword evidence="2" id="KW-1185">Reference proteome</keyword>
<reference evidence="2" key="1">
    <citation type="submission" date="2016-11" db="EMBL/GenBank/DDBJ databases">
        <authorList>
            <person name="Varghese N."/>
            <person name="Submissions S."/>
        </authorList>
    </citation>
    <scope>NUCLEOTIDE SEQUENCE [LARGE SCALE GENOMIC DNA]</scope>
    <source>
        <strain evidence="2">DSM 14826</strain>
    </source>
</reference>